<evidence type="ECO:0000256" key="3">
    <source>
        <dbReference type="ARBA" id="ARBA00022679"/>
    </source>
</evidence>
<evidence type="ECO:0000256" key="10">
    <source>
        <dbReference type="RuleBase" id="RU003835"/>
    </source>
</evidence>
<keyword evidence="3 9" id="KW-0808">Transferase</keyword>
<evidence type="ECO:0000256" key="9">
    <source>
        <dbReference type="HAMAP-Rule" id="MF_00020"/>
    </source>
</evidence>
<keyword evidence="6 9" id="KW-0418">Kinase</keyword>
<feature type="active site" description="Proton donor/acceptor" evidence="9">
    <location>
        <position position="136"/>
    </location>
</feature>
<dbReference type="InterPro" id="IPR000890">
    <property type="entry name" value="Aliphatic_acid_kin_short-chain"/>
</dbReference>
<feature type="binding site" evidence="9">
    <location>
        <position position="6"/>
    </location>
    <ligand>
        <name>Mg(2+)</name>
        <dbReference type="ChEBI" id="CHEBI:18420"/>
    </ligand>
</feature>
<dbReference type="AlphaFoldDB" id="A0A0M7BDK6"/>
<comment type="subunit">
    <text evidence="9">Homodimer.</text>
</comment>
<comment type="cofactor">
    <cofactor evidence="9">
        <name>Mg(2+)</name>
        <dbReference type="ChEBI" id="CHEBI:18420"/>
    </cofactor>
    <cofactor evidence="9">
        <name>Mn(2+)</name>
        <dbReference type="ChEBI" id="CHEBI:29035"/>
    </cofactor>
    <text evidence="9">Mg(2+). Can also accept Mn(2+).</text>
</comment>
<dbReference type="Gene3D" id="3.30.420.40">
    <property type="match status" value="2"/>
</dbReference>
<dbReference type="HAMAP" id="MF_00020">
    <property type="entry name" value="Acetate_kinase"/>
    <property type="match status" value="1"/>
</dbReference>
<dbReference type="GO" id="GO:0005524">
    <property type="term" value="F:ATP binding"/>
    <property type="evidence" value="ECO:0007669"/>
    <property type="project" value="UniProtKB-KW"/>
</dbReference>
<dbReference type="OrthoDB" id="9802453at2"/>
<comment type="function">
    <text evidence="9">Catalyzes the formation of acetyl phosphate from acetate and ATP. Can also catalyze the reverse reaction.</text>
</comment>
<dbReference type="InterPro" id="IPR023865">
    <property type="entry name" value="Aliphatic_acid_kinase_CS"/>
</dbReference>
<feature type="site" description="Transition state stabilizer" evidence="9">
    <location>
        <position position="167"/>
    </location>
</feature>
<evidence type="ECO:0000256" key="7">
    <source>
        <dbReference type="ARBA" id="ARBA00022840"/>
    </source>
</evidence>
<evidence type="ECO:0000256" key="1">
    <source>
        <dbReference type="ARBA" id="ARBA00008748"/>
    </source>
</evidence>
<gene>
    <name evidence="9 11" type="primary">ackA</name>
    <name evidence="11" type="ORF">JSE7799_03627</name>
</gene>
<feature type="binding site" evidence="9">
    <location>
        <position position="340"/>
    </location>
    <ligand>
        <name>Mg(2+)</name>
        <dbReference type="ChEBI" id="CHEBI:18420"/>
    </ligand>
</feature>
<dbReference type="PANTHER" id="PTHR21060:SF21">
    <property type="entry name" value="ACETATE KINASE"/>
    <property type="match status" value="1"/>
</dbReference>
<evidence type="ECO:0000256" key="2">
    <source>
        <dbReference type="ARBA" id="ARBA00022490"/>
    </source>
</evidence>
<evidence type="ECO:0000313" key="12">
    <source>
        <dbReference type="Proteomes" id="UP000049455"/>
    </source>
</evidence>
<dbReference type="PROSITE" id="PS01076">
    <property type="entry name" value="ACETATE_KINASE_2"/>
    <property type="match status" value="1"/>
</dbReference>
<reference evidence="11 12" key="1">
    <citation type="submission" date="2015-09" db="EMBL/GenBank/DDBJ databases">
        <authorList>
            <person name="Jackson K.R."/>
            <person name="Lunt B.L."/>
            <person name="Fisher J.N.B."/>
            <person name="Gardner A.V."/>
            <person name="Bailey M.E."/>
            <person name="Deus L.M."/>
            <person name="Earl A.S."/>
            <person name="Gibby P.D."/>
            <person name="Hartmann K.A."/>
            <person name="Liu J.E."/>
            <person name="Manci A.M."/>
            <person name="Nielsen D.A."/>
            <person name="Solomon M.B."/>
            <person name="Breakwell D.P."/>
            <person name="Burnett S.H."/>
            <person name="Grose J.H."/>
        </authorList>
    </citation>
    <scope>NUCLEOTIDE SEQUENCE [LARGE SCALE GENOMIC DNA]</scope>
    <source>
        <strain evidence="11 12">CECT 7799</strain>
    </source>
</reference>
<keyword evidence="4 9" id="KW-0479">Metal-binding</keyword>
<comment type="subcellular location">
    <subcellularLocation>
        <location evidence="9">Cytoplasm</location>
    </subcellularLocation>
</comment>
<feature type="binding site" evidence="9">
    <location>
        <position position="79"/>
    </location>
    <ligand>
        <name>substrate</name>
    </ligand>
</feature>
<dbReference type="PIRSF" id="PIRSF000722">
    <property type="entry name" value="Acetate_prop_kin"/>
    <property type="match status" value="1"/>
</dbReference>
<keyword evidence="12" id="KW-1185">Reference proteome</keyword>
<protein>
    <recommendedName>
        <fullName evidence="9">Acetate kinase</fullName>
        <ecNumber evidence="9">2.7.2.1</ecNumber>
    </recommendedName>
    <alternativeName>
        <fullName evidence="9">Acetokinase</fullName>
    </alternativeName>
</protein>
<dbReference type="RefSeq" id="WP_055664879.1">
    <property type="nucleotide sequence ID" value="NZ_CYPR01000240.1"/>
</dbReference>
<dbReference type="GO" id="GO:0006085">
    <property type="term" value="P:acetyl-CoA biosynthetic process"/>
    <property type="evidence" value="ECO:0007669"/>
    <property type="project" value="UniProtKB-UniRule"/>
</dbReference>
<keyword evidence="2 9" id="KW-0963">Cytoplasm</keyword>
<dbReference type="PROSITE" id="PS01075">
    <property type="entry name" value="ACETATE_KINASE_1"/>
    <property type="match status" value="1"/>
</dbReference>
<dbReference type="EMBL" id="CYPR01000240">
    <property type="protein sequence ID" value="CUH40887.1"/>
    <property type="molecule type" value="Genomic_DNA"/>
</dbReference>
<dbReference type="UniPathway" id="UPA00340">
    <property type="reaction ID" value="UER00458"/>
</dbReference>
<dbReference type="PANTHER" id="PTHR21060">
    <property type="entry name" value="ACETATE KINASE"/>
    <property type="match status" value="1"/>
</dbReference>
<comment type="catalytic activity">
    <reaction evidence="9">
        <text>acetate + ATP = acetyl phosphate + ADP</text>
        <dbReference type="Rhea" id="RHEA:11352"/>
        <dbReference type="ChEBI" id="CHEBI:22191"/>
        <dbReference type="ChEBI" id="CHEBI:30089"/>
        <dbReference type="ChEBI" id="CHEBI:30616"/>
        <dbReference type="ChEBI" id="CHEBI:456216"/>
        <dbReference type="EC" id="2.7.2.1"/>
    </reaction>
</comment>
<evidence type="ECO:0000256" key="4">
    <source>
        <dbReference type="ARBA" id="ARBA00022723"/>
    </source>
</evidence>
<comment type="similarity">
    <text evidence="1 9 10">Belongs to the acetokinase family.</text>
</comment>
<dbReference type="GO" id="GO:0000287">
    <property type="term" value="F:magnesium ion binding"/>
    <property type="evidence" value="ECO:0007669"/>
    <property type="project" value="UniProtKB-UniRule"/>
</dbReference>
<proteinExistence type="inferred from homology"/>
<sequence length="354" mass="36862">MMLVVNAGSSSLKFALFDGDLQEVLSGQVSEIGGAARFGIDGTEASAEASDHDAATDLVLNALRERGHPADALTAAAHRVVHGGAAFGGTVRVTPDVIAGIEAQVPLAPLHNPHNLAPIRALAARAPDLPQVASFDTAFHATMPDLATTYALPEADRAAGLRRYGFHGISYAGLTETLRARGDLPDRLLALHLGNGASLCAIRDGRSVATSMGYSPVAGLTMGTRSGDVDPMAVLDMARRHGIDGAADRLNRASGLRALGGASDMRDLAARETDAARFAREHFAYWAVRHAGSAIAAMGGLDAIAFTGGIGENDTGIRDRIVDGLLWAGHVPVHVVPAEEERTLARDAARLLAR</sequence>
<evidence type="ECO:0000256" key="8">
    <source>
        <dbReference type="ARBA" id="ARBA00022842"/>
    </source>
</evidence>
<dbReference type="STRING" id="313367.JSE7799_03627"/>
<evidence type="ECO:0000256" key="6">
    <source>
        <dbReference type="ARBA" id="ARBA00022777"/>
    </source>
</evidence>
<evidence type="ECO:0000313" key="11">
    <source>
        <dbReference type="EMBL" id="CUH40887.1"/>
    </source>
</evidence>
<dbReference type="GO" id="GO:0005829">
    <property type="term" value="C:cytosol"/>
    <property type="evidence" value="ECO:0007669"/>
    <property type="project" value="TreeGrafter"/>
</dbReference>
<dbReference type="InterPro" id="IPR004372">
    <property type="entry name" value="Ac/propionate_kinase"/>
</dbReference>
<dbReference type="Pfam" id="PF00871">
    <property type="entry name" value="Acetate_kinase"/>
    <property type="match status" value="1"/>
</dbReference>
<feature type="site" description="Transition state stabilizer" evidence="9">
    <location>
        <position position="225"/>
    </location>
</feature>
<accession>A0A0M7BDK6</accession>
<dbReference type="Proteomes" id="UP000049455">
    <property type="component" value="Unassembled WGS sequence"/>
</dbReference>
<comment type="pathway">
    <text evidence="9">Metabolic intermediate biosynthesis; acetyl-CoA biosynthesis; acetyl-CoA from acetate: step 1/2.</text>
</comment>
<name>A0A0M7BDK6_9RHOB</name>
<dbReference type="GO" id="GO:0008776">
    <property type="term" value="F:acetate kinase activity"/>
    <property type="evidence" value="ECO:0007669"/>
    <property type="project" value="UniProtKB-UniRule"/>
</dbReference>
<dbReference type="EC" id="2.7.2.1" evidence="9"/>
<feature type="binding site" evidence="9">
    <location>
        <begin position="309"/>
        <end position="313"/>
    </location>
    <ligand>
        <name>ATP</name>
        <dbReference type="ChEBI" id="CHEBI:30616"/>
    </ligand>
</feature>
<dbReference type="PRINTS" id="PR00471">
    <property type="entry name" value="ACETATEKNASE"/>
</dbReference>
<keyword evidence="8 9" id="KW-0460">Magnesium</keyword>
<keyword evidence="5 9" id="KW-0547">Nucleotide-binding</keyword>
<dbReference type="GO" id="GO:0006083">
    <property type="term" value="P:acetate metabolic process"/>
    <property type="evidence" value="ECO:0007669"/>
    <property type="project" value="TreeGrafter"/>
</dbReference>
<feature type="binding site" evidence="9">
    <location>
        <begin position="192"/>
        <end position="196"/>
    </location>
    <ligand>
        <name>ATP</name>
        <dbReference type="ChEBI" id="CHEBI:30616"/>
    </ligand>
</feature>
<feature type="binding site" evidence="9">
    <location>
        <begin position="264"/>
        <end position="266"/>
    </location>
    <ligand>
        <name>ATP</name>
        <dbReference type="ChEBI" id="CHEBI:30616"/>
    </ligand>
</feature>
<dbReference type="InterPro" id="IPR043129">
    <property type="entry name" value="ATPase_NBD"/>
</dbReference>
<evidence type="ECO:0000256" key="5">
    <source>
        <dbReference type="ARBA" id="ARBA00022741"/>
    </source>
</evidence>
<feature type="binding site" evidence="9">
    <location>
        <position position="13"/>
    </location>
    <ligand>
        <name>ATP</name>
        <dbReference type="ChEBI" id="CHEBI:30616"/>
    </ligand>
</feature>
<organism evidence="11 12">
    <name type="scientific">Jannaschia seosinensis</name>
    <dbReference type="NCBI Taxonomy" id="313367"/>
    <lineage>
        <taxon>Bacteria</taxon>
        <taxon>Pseudomonadati</taxon>
        <taxon>Pseudomonadota</taxon>
        <taxon>Alphaproteobacteria</taxon>
        <taxon>Rhodobacterales</taxon>
        <taxon>Roseobacteraceae</taxon>
        <taxon>Jannaschia</taxon>
    </lineage>
</organism>
<dbReference type="SUPFAM" id="SSF53067">
    <property type="entry name" value="Actin-like ATPase domain"/>
    <property type="match status" value="2"/>
</dbReference>
<keyword evidence="7 9" id="KW-0067">ATP-binding</keyword>